<name>A0A8T9BUL6_9HELO</name>
<dbReference type="OrthoDB" id="1476984at2759"/>
<feature type="non-terminal residue" evidence="1">
    <location>
        <position position="120"/>
    </location>
</feature>
<proteinExistence type="predicted"/>
<dbReference type="Gene3D" id="3.50.30.40">
    <property type="entry name" value="Ribonuclease E inhibitor RraA/RraA-like"/>
    <property type="match status" value="1"/>
</dbReference>
<organism evidence="1 2">
    <name type="scientific">Lachnellula suecica</name>
    <dbReference type="NCBI Taxonomy" id="602035"/>
    <lineage>
        <taxon>Eukaryota</taxon>
        <taxon>Fungi</taxon>
        <taxon>Dikarya</taxon>
        <taxon>Ascomycota</taxon>
        <taxon>Pezizomycotina</taxon>
        <taxon>Leotiomycetes</taxon>
        <taxon>Helotiales</taxon>
        <taxon>Lachnaceae</taxon>
        <taxon>Lachnellula</taxon>
    </lineage>
</organism>
<dbReference type="InterPro" id="IPR036704">
    <property type="entry name" value="RraA/RraA-like_sf"/>
</dbReference>
<gene>
    <name evidence="1" type="ORF">LSUE1_G008526</name>
</gene>
<accession>A0A8T9BUL6</accession>
<comment type="caution">
    <text evidence="1">The sequence shown here is derived from an EMBL/GenBank/DDBJ whole genome shotgun (WGS) entry which is preliminary data.</text>
</comment>
<dbReference type="SUPFAM" id="SSF89562">
    <property type="entry name" value="RraA-like"/>
    <property type="match status" value="1"/>
</dbReference>
<dbReference type="Proteomes" id="UP000469558">
    <property type="component" value="Unassembled WGS sequence"/>
</dbReference>
<keyword evidence="2" id="KW-1185">Reference proteome</keyword>
<evidence type="ECO:0000313" key="2">
    <source>
        <dbReference type="Proteomes" id="UP000469558"/>
    </source>
</evidence>
<reference evidence="1 2" key="1">
    <citation type="submission" date="2018-05" db="EMBL/GenBank/DDBJ databases">
        <title>Genome sequencing and assembly of the regulated plant pathogen Lachnellula willkommii and related sister species for the development of diagnostic species identification markers.</title>
        <authorList>
            <person name="Giroux E."/>
            <person name="Bilodeau G."/>
        </authorList>
    </citation>
    <scope>NUCLEOTIDE SEQUENCE [LARGE SCALE GENOMIC DNA]</scope>
    <source>
        <strain evidence="1 2">CBS 268.59</strain>
    </source>
</reference>
<protein>
    <submittedName>
        <fullName evidence="1">Uncharacterized protein</fullName>
    </submittedName>
</protein>
<dbReference type="EMBL" id="QGMK01001873">
    <property type="protein sequence ID" value="TVY62880.1"/>
    <property type="molecule type" value="Genomic_DNA"/>
</dbReference>
<evidence type="ECO:0000313" key="1">
    <source>
        <dbReference type="EMBL" id="TVY62880.1"/>
    </source>
</evidence>
<dbReference type="AlphaFoldDB" id="A0A8T9BUL6"/>
<sequence length="120" mass="12615">MAASSSATQSHIETLKSYTACDIADALLALSIPNAGFLPDLIPRTSSTSTPSPLIAPASTVLFASKFNQESNVALPEGNIPKGSHYVDLTEEGTVVVMQQPLGQKCAVLGGIMALRMRKR</sequence>